<sequence>VDELIKEELKSLIHLYINDTEKCAAEIIKDYYMKNDPIASKIAEFARDTDFKTNKFKMASDLQSIISYNRGAQNDQNKQEIVRLLSQGDFNNSWFIEQLKSLKEWLEEESTFSLNQAMFFPVELFGEIVISWAKIGGGRITKVLKQKYSDAKVFIGIDTRNNDIIIHSDFINCREFAREFKGGGHKARAGFEYPDIFEKPNALTQSFIEDIIKRISKFK</sequence>
<feature type="non-terminal residue" evidence="1">
    <location>
        <position position="1"/>
    </location>
</feature>
<dbReference type="AlphaFoldDB" id="X0V1D6"/>
<comment type="caution">
    <text evidence="1">The sequence shown here is derived from an EMBL/GenBank/DDBJ whole genome shotgun (WGS) entry which is preliminary data.</text>
</comment>
<organism evidence="1">
    <name type="scientific">marine sediment metagenome</name>
    <dbReference type="NCBI Taxonomy" id="412755"/>
    <lineage>
        <taxon>unclassified sequences</taxon>
        <taxon>metagenomes</taxon>
        <taxon>ecological metagenomes</taxon>
    </lineage>
</organism>
<dbReference type="EMBL" id="BARS01021677">
    <property type="protein sequence ID" value="GAG06338.1"/>
    <property type="molecule type" value="Genomic_DNA"/>
</dbReference>
<gene>
    <name evidence="1" type="ORF">S01H1_34772</name>
</gene>
<evidence type="ECO:0008006" key="2">
    <source>
        <dbReference type="Google" id="ProtNLM"/>
    </source>
</evidence>
<reference evidence="1" key="1">
    <citation type="journal article" date="2014" name="Front. Microbiol.">
        <title>High frequency of phylogenetically diverse reductive dehalogenase-homologous genes in deep subseafloor sedimentary metagenomes.</title>
        <authorList>
            <person name="Kawai M."/>
            <person name="Futagami T."/>
            <person name="Toyoda A."/>
            <person name="Takaki Y."/>
            <person name="Nishi S."/>
            <person name="Hori S."/>
            <person name="Arai W."/>
            <person name="Tsubouchi T."/>
            <person name="Morono Y."/>
            <person name="Uchiyama I."/>
            <person name="Ito T."/>
            <person name="Fujiyama A."/>
            <person name="Inagaki F."/>
            <person name="Takami H."/>
        </authorList>
    </citation>
    <scope>NUCLEOTIDE SEQUENCE</scope>
    <source>
        <strain evidence="1">Expedition CK06-06</strain>
    </source>
</reference>
<name>X0V1D6_9ZZZZ</name>
<evidence type="ECO:0000313" key="1">
    <source>
        <dbReference type="EMBL" id="GAG06338.1"/>
    </source>
</evidence>
<accession>X0V1D6</accession>
<proteinExistence type="predicted"/>
<protein>
    <recommendedName>
        <fullName evidence="2">DHHA1 domain-containing protein</fullName>
    </recommendedName>
</protein>
<dbReference type="InterPro" id="IPR038763">
    <property type="entry name" value="DHH_sf"/>
</dbReference>
<dbReference type="SUPFAM" id="SSF64182">
    <property type="entry name" value="DHH phosphoesterases"/>
    <property type="match status" value="1"/>
</dbReference>
<dbReference type="Gene3D" id="3.10.310.30">
    <property type="match status" value="1"/>
</dbReference>